<proteinExistence type="predicted"/>
<dbReference type="EMBL" id="BARS01027768">
    <property type="protein sequence ID" value="GAG00948.1"/>
    <property type="molecule type" value="Genomic_DNA"/>
</dbReference>
<organism evidence="2">
    <name type="scientific">marine sediment metagenome</name>
    <dbReference type="NCBI Taxonomy" id="412755"/>
    <lineage>
        <taxon>unclassified sequences</taxon>
        <taxon>metagenomes</taxon>
        <taxon>ecological metagenomes</taxon>
    </lineage>
</organism>
<feature type="non-terminal residue" evidence="2">
    <location>
        <position position="1"/>
    </location>
</feature>
<sequence>PVCLEFRPEFALNTLLETKGFEHMEVAFGVKEKSDNLSDAEKNQFGEMETIQTEKGVDLGKASVQPALNKVHKEDKKDEDDYFKDVEKKMKDFQTTSEAEPSQIGEAFDPPKVNREDDQTEPEEVYSTEALGPGMLALRYDNEGTPVYDKFTKRINDLNGDDLSYKKLKGYGEKYLKHKYGTPDEYHYTPKVRTTDKPINETYVDVLEENIFKVKGTIKSKEQVINLIDKLPNRVRVDETVFAVTDGENEYRLIWEGSRDGEAVI</sequence>
<feature type="non-terminal residue" evidence="2">
    <location>
        <position position="265"/>
    </location>
</feature>
<dbReference type="AlphaFoldDB" id="X0UKT9"/>
<name>X0UKT9_9ZZZZ</name>
<evidence type="ECO:0000313" key="2">
    <source>
        <dbReference type="EMBL" id="GAG00948.1"/>
    </source>
</evidence>
<feature type="region of interest" description="Disordered" evidence="1">
    <location>
        <begin position="92"/>
        <end position="122"/>
    </location>
</feature>
<reference evidence="2" key="1">
    <citation type="journal article" date="2014" name="Front. Microbiol.">
        <title>High frequency of phylogenetically diverse reductive dehalogenase-homologous genes in deep subseafloor sedimentary metagenomes.</title>
        <authorList>
            <person name="Kawai M."/>
            <person name="Futagami T."/>
            <person name="Toyoda A."/>
            <person name="Takaki Y."/>
            <person name="Nishi S."/>
            <person name="Hori S."/>
            <person name="Arai W."/>
            <person name="Tsubouchi T."/>
            <person name="Morono Y."/>
            <person name="Uchiyama I."/>
            <person name="Ito T."/>
            <person name="Fujiyama A."/>
            <person name="Inagaki F."/>
            <person name="Takami H."/>
        </authorList>
    </citation>
    <scope>NUCLEOTIDE SEQUENCE</scope>
    <source>
        <strain evidence="2">Expedition CK06-06</strain>
    </source>
</reference>
<gene>
    <name evidence="2" type="ORF">S01H1_43583</name>
</gene>
<evidence type="ECO:0000256" key="1">
    <source>
        <dbReference type="SAM" id="MobiDB-lite"/>
    </source>
</evidence>
<accession>X0UKT9</accession>
<protein>
    <submittedName>
        <fullName evidence="2">Uncharacterized protein</fullName>
    </submittedName>
</protein>
<comment type="caution">
    <text evidence="2">The sequence shown here is derived from an EMBL/GenBank/DDBJ whole genome shotgun (WGS) entry which is preliminary data.</text>
</comment>